<dbReference type="Gene3D" id="3.40.190.10">
    <property type="entry name" value="Periplasmic binding protein-like II"/>
    <property type="match status" value="2"/>
</dbReference>
<dbReference type="Proteomes" id="UP000234545">
    <property type="component" value="Unassembled WGS sequence"/>
</dbReference>
<dbReference type="EMBL" id="PKKJ01000007">
    <property type="protein sequence ID" value="PKY66053.1"/>
    <property type="molecule type" value="Genomic_DNA"/>
</dbReference>
<evidence type="ECO:0000256" key="1">
    <source>
        <dbReference type="SAM" id="MobiDB-lite"/>
    </source>
</evidence>
<feature type="region of interest" description="Disordered" evidence="1">
    <location>
        <begin position="31"/>
        <end position="71"/>
    </location>
</feature>
<proteinExistence type="predicted"/>
<evidence type="ECO:0000256" key="2">
    <source>
        <dbReference type="SAM" id="SignalP"/>
    </source>
</evidence>
<name>A0A2I1I4N0_9ACTO</name>
<reference evidence="3 4" key="1">
    <citation type="submission" date="2017-12" db="EMBL/GenBank/DDBJ databases">
        <title>Phylogenetic diversity of female urinary microbiome.</title>
        <authorList>
            <person name="Thomas-White K."/>
            <person name="Wolfe A.J."/>
        </authorList>
    </citation>
    <scope>NUCLEOTIDE SEQUENCE [LARGE SCALE GENOMIC DNA]</scope>
    <source>
        <strain evidence="3 4">UMB0250</strain>
    </source>
</reference>
<dbReference type="PROSITE" id="PS51257">
    <property type="entry name" value="PROKAR_LIPOPROTEIN"/>
    <property type="match status" value="1"/>
</dbReference>
<evidence type="ECO:0008006" key="5">
    <source>
        <dbReference type="Google" id="ProtNLM"/>
    </source>
</evidence>
<comment type="caution">
    <text evidence="3">The sequence shown here is derived from an EMBL/GenBank/DDBJ whole genome shotgun (WGS) entry which is preliminary data.</text>
</comment>
<evidence type="ECO:0000313" key="4">
    <source>
        <dbReference type="Proteomes" id="UP000234545"/>
    </source>
</evidence>
<keyword evidence="2" id="KW-0732">Signal</keyword>
<evidence type="ECO:0000313" key="3">
    <source>
        <dbReference type="EMBL" id="PKY66053.1"/>
    </source>
</evidence>
<organism evidence="3 4">
    <name type="scientific">Schaalia turicensis</name>
    <dbReference type="NCBI Taxonomy" id="131111"/>
    <lineage>
        <taxon>Bacteria</taxon>
        <taxon>Bacillati</taxon>
        <taxon>Actinomycetota</taxon>
        <taxon>Actinomycetes</taxon>
        <taxon>Actinomycetales</taxon>
        <taxon>Actinomycetaceae</taxon>
        <taxon>Schaalia</taxon>
    </lineage>
</organism>
<feature type="compositionally biased region" description="Low complexity" evidence="1">
    <location>
        <begin position="35"/>
        <end position="57"/>
    </location>
</feature>
<dbReference type="RefSeq" id="WP_101628331.1">
    <property type="nucleotide sequence ID" value="NZ_PKKJ01000007.1"/>
</dbReference>
<accession>A0A2I1I4N0</accession>
<protein>
    <recommendedName>
        <fullName evidence="5">ABC transporter substrate-binding protein</fullName>
    </recommendedName>
</protein>
<gene>
    <name evidence="3" type="ORF">CYJ25_06285</name>
</gene>
<feature type="signal peptide" evidence="2">
    <location>
        <begin position="1"/>
        <end position="24"/>
    </location>
</feature>
<dbReference type="AlphaFoldDB" id="A0A2I1I4N0"/>
<dbReference type="SUPFAM" id="SSF53850">
    <property type="entry name" value="Periplasmic binding protein-like II"/>
    <property type="match status" value="1"/>
</dbReference>
<feature type="chain" id="PRO_5039024298" description="ABC transporter substrate-binding protein" evidence="2">
    <location>
        <begin position="25"/>
        <end position="392"/>
    </location>
</feature>
<dbReference type="OrthoDB" id="3253313at2"/>
<sequence>MNLRRVMPTSAAIVVMCMALSACSSSIGSGTDPFSRPIGSSPHSSESTSGQQSENTSTLGAPEPSKGSGTITIGVTQEEKLPDSVIEAFHQTTGYDVAQQVIESTFALNGQHIDAVLGIDRPGLVNSSAQLATDALFSLTPTPGTEVAATASALAYGRNDVCVLIDKAWMSVNGYALPSGFETLRNPGDAASLIVPDPASSDIGRAFVDGAATSYGEGFGQWVGALKAGSVMIANDEAALATWTGTSLTGGVEAQKDAAELTGAQTVVAPAKRLPYMVGPMRELARTTSNTGIESQGIAMGSSCVTRYLYIAPTAQTTQLDGVRSLAAWLLSWDGQHALAKDGVVYPLEESAGENTPASWFMTPQDDAITVNEPASNATTWALDQWSSALAG</sequence>